<feature type="chain" id="PRO_5044754101" evidence="1">
    <location>
        <begin position="24"/>
        <end position="347"/>
    </location>
</feature>
<comment type="caution">
    <text evidence="2">The sequence shown here is derived from an EMBL/GenBank/DDBJ whole genome shotgun (WGS) entry which is preliminary data.</text>
</comment>
<organism evidence="2 3">
    <name type="scientific">Cyclotella atomus</name>
    <dbReference type="NCBI Taxonomy" id="382360"/>
    <lineage>
        <taxon>Eukaryota</taxon>
        <taxon>Sar</taxon>
        <taxon>Stramenopiles</taxon>
        <taxon>Ochrophyta</taxon>
        <taxon>Bacillariophyta</taxon>
        <taxon>Coscinodiscophyceae</taxon>
        <taxon>Thalassiosirophycidae</taxon>
        <taxon>Stephanodiscales</taxon>
        <taxon>Stephanodiscaceae</taxon>
        <taxon>Cyclotella</taxon>
    </lineage>
</organism>
<keyword evidence="3" id="KW-1185">Reference proteome</keyword>
<evidence type="ECO:0000256" key="1">
    <source>
        <dbReference type="SAM" id="SignalP"/>
    </source>
</evidence>
<dbReference type="EMBL" id="JALLPJ020000164">
    <property type="protein sequence ID" value="KAL3800264.1"/>
    <property type="molecule type" value="Genomic_DNA"/>
</dbReference>
<evidence type="ECO:0000313" key="3">
    <source>
        <dbReference type="Proteomes" id="UP001530400"/>
    </source>
</evidence>
<name>A0ABD3QK03_9STRA</name>
<accession>A0ABD3QK03</accession>
<feature type="signal peptide" evidence="1">
    <location>
        <begin position="1"/>
        <end position="23"/>
    </location>
</feature>
<reference evidence="2 3" key="1">
    <citation type="submission" date="2024-10" db="EMBL/GenBank/DDBJ databases">
        <title>Updated reference genomes for cyclostephanoid diatoms.</title>
        <authorList>
            <person name="Roberts W.R."/>
            <person name="Alverson A.J."/>
        </authorList>
    </citation>
    <scope>NUCLEOTIDE SEQUENCE [LARGE SCALE GENOMIC DNA]</scope>
    <source>
        <strain evidence="2 3">AJA010-31</strain>
    </source>
</reference>
<dbReference type="Proteomes" id="UP001530400">
    <property type="component" value="Unassembled WGS sequence"/>
</dbReference>
<proteinExistence type="predicted"/>
<protein>
    <submittedName>
        <fullName evidence="2">Uncharacterized protein</fullName>
    </submittedName>
</protein>
<dbReference type="AlphaFoldDB" id="A0ABD3QK03"/>
<keyword evidence="1" id="KW-0732">Signal</keyword>
<evidence type="ECO:0000313" key="2">
    <source>
        <dbReference type="EMBL" id="KAL3800264.1"/>
    </source>
</evidence>
<gene>
    <name evidence="2" type="ORF">ACHAWO_013846</name>
</gene>
<sequence length="347" mass="39508">MKVFIPISSLTVLAALLSPAAVAKKEPHRIFRATRSKAAKAEATLMDTSSPPHDEHDEPHLDLGPPIESKAGKAVVGNAKTLKEYLHKAGKEAKSKASKSKCHKEDADLDLTDFDLMLDFSSLSMNISMSYRPAPKSAKSTKGSKCTNYKGNAPDTTEADHNDWFMFDDDWWHLEDDWFRFDDDWWYHGDDWFNDDYWWYYGDDANNADDYHVDDFFYDANATEIIRWFLQMQSECAGIPLDDGSCLVQNVIEVLASESGPPNDLSVRKLRGIDARKMQNAYSNYPYDDVIQPDCELPAEDEIAWVVNQALSLCQDSQIDVTEEDWLDTIDRFTRIFTNVTCVCGMY</sequence>